<dbReference type="Gene3D" id="2.70.98.10">
    <property type="match status" value="1"/>
</dbReference>
<dbReference type="GO" id="GO:0004034">
    <property type="term" value="F:aldose 1-epimerase activity"/>
    <property type="evidence" value="ECO:0007669"/>
    <property type="project" value="UniProtKB-EC"/>
</dbReference>
<evidence type="ECO:0000256" key="13">
    <source>
        <dbReference type="PIRSR" id="PIRSR005096-2"/>
    </source>
</evidence>
<keyword evidence="9 11" id="KW-0413">Isomerase</keyword>
<accession>A0A238VS94</accession>
<feature type="binding site" evidence="14">
    <location>
        <begin position="170"/>
        <end position="172"/>
    </location>
    <ligand>
        <name>beta-D-galactose</name>
        <dbReference type="ChEBI" id="CHEBI:27667"/>
    </ligand>
</feature>
<evidence type="ECO:0000256" key="5">
    <source>
        <dbReference type="ARBA" id="ARBA00011245"/>
    </source>
</evidence>
<evidence type="ECO:0000256" key="1">
    <source>
        <dbReference type="ARBA" id="ARBA00001614"/>
    </source>
</evidence>
<dbReference type="AlphaFoldDB" id="A0A238VS94"/>
<sequence>MSKIEVTKLVNSNGMELLISNLGATIIAVNVPDKTNKLVNVVVGLEPEAYTSKAYLDNCTYLGASIGRYAGRISKEAFTLNDVEYPIYAEDGVHLHGGETGFDKKYWTVEKLNNDFNPNVTFAYESKDMEEGYPGNLKVTVTYQLTESNELKMTYKATTDKATPVNLTNHAYFNLNGSGSILDHKLKLNSDKVLDVDAKLIPSGKFINSKNTRFDFSEKEQIGREDFIGFDDTFILEEKEVKAVLYSPKTGIKMKVHTNQPASVIYTPVQLDDLPYLNGATYAKFSAICFETQNLPDAPNNDHFPSSILNPGEAYLNESVFEFSIC</sequence>
<evidence type="ECO:0000313" key="16">
    <source>
        <dbReference type="Proteomes" id="UP000198384"/>
    </source>
</evidence>
<dbReference type="OrthoDB" id="9779408at2"/>
<dbReference type="EMBL" id="FZNT01000002">
    <property type="protein sequence ID" value="SNR37044.1"/>
    <property type="molecule type" value="Genomic_DNA"/>
</dbReference>
<dbReference type="GO" id="GO:0033499">
    <property type="term" value="P:galactose catabolic process via UDP-galactose, Leloir pathway"/>
    <property type="evidence" value="ECO:0007669"/>
    <property type="project" value="TreeGrafter"/>
</dbReference>
<evidence type="ECO:0000256" key="14">
    <source>
        <dbReference type="PIRSR" id="PIRSR005096-3"/>
    </source>
</evidence>
<comment type="subunit">
    <text evidence="5">Monomer.</text>
</comment>
<dbReference type="RefSeq" id="WP_089380228.1">
    <property type="nucleotide sequence ID" value="NZ_FZNT01000002.1"/>
</dbReference>
<keyword evidence="10 11" id="KW-0119">Carbohydrate metabolism</keyword>
<dbReference type="NCBIfam" id="NF008277">
    <property type="entry name" value="PRK11055.1"/>
    <property type="match status" value="1"/>
</dbReference>
<dbReference type="GO" id="GO:0030246">
    <property type="term" value="F:carbohydrate binding"/>
    <property type="evidence" value="ECO:0007669"/>
    <property type="project" value="InterPro"/>
</dbReference>
<dbReference type="InterPro" id="IPR011013">
    <property type="entry name" value="Gal_mutarotase_sf_dom"/>
</dbReference>
<evidence type="ECO:0000256" key="10">
    <source>
        <dbReference type="ARBA" id="ARBA00023277"/>
    </source>
</evidence>
<protein>
    <recommendedName>
        <fullName evidence="7 11">Aldose 1-epimerase</fullName>
        <ecNumber evidence="6 11">5.1.3.3</ecNumber>
    </recommendedName>
</protein>
<dbReference type="InterPro" id="IPR047215">
    <property type="entry name" value="Galactose_mutarotase-like"/>
</dbReference>
<evidence type="ECO:0000313" key="15">
    <source>
        <dbReference type="EMBL" id="SNR37044.1"/>
    </source>
</evidence>
<dbReference type="InterPro" id="IPR018052">
    <property type="entry name" value="Ald1_epimerase_CS"/>
</dbReference>
<comment type="cofactor">
    <cofactor evidence="2">
        <name>Ca(2+)</name>
        <dbReference type="ChEBI" id="CHEBI:29108"/>
    </cofactor>
</comment>
<comment type="pathway">
    <text evidence="3 11">Carbohydrate metabolism; hexose metabolism.</text>
</comment>
<evidence type="ECO:0000256" key="8">
    <source>
        <dbReference type="ARBA" id="ARBA00022837"/>
    </source>
</evidence>
<evidence type="ECO:0000256" key="6">
    <source>
        <dbReference type="ARBA" id="ARBA00013185"/>
    </source>
</evidence>
<dbReference type="EC" id="5.1.3.3" evidence="6 11"/>
<dbReference type="PROSITE" id="PS00545">
    <property type="entry name" value="ALDOSE_1_EPIMERASE"/>
    <property type="match status" value="1"/>
</dbReference>
<keyword evidence="16" id="KW-1185">Reference proteome</keyword>
<dbReference type="GO" id="GO:0005737">
    <property type="term" value="C:cytoplasm"/>
    <property type="evidence" value="ECO:0007669"/>
    <property type="project" value="TreeGrafter"/>
</dbReference>
<dbReference type="Proteomes" id="UP000198384">
    <property type="component" value="Unassembled WGS sequence"/>
</dbReference>
<evidence type="ECO:0000256" key="12">
    <source>
        <dbReference type="PIRSR" id="PIRSR005096-1"/>
    </source>
</evidence>
<evidence type="ECO:0000256" key="9">
    <source>
        <dbReference type="ARBA" id="ARBA00023235"/>
    </source>
</evidence>
<proteinExistence type="inferred from homology"/>
<evidence type="ECO:0000256" key="7">
    <source>
        <dbReference type="ARBA" id="ARBA00014165"/>
    </source>
</evidence>
<dbReference type="InterPro" id="IPR014718">
    <property type="entry name" value="GH-type_carb-bd"/>
</dbReference>
<dbReference type="Pfam" id="PF01263">
    <property type="entry name" value="Aldose_epim"/>
    <property type="match status" value="1"/>
</dbReference>
<evidence type="ECO:0000256" key="2">
    <source>
        <dbReference type="ARBA" id="ARBA00001913"/>
    </source>
</evidence>
<dbReference type="SUPFAM" id="SSF74650">
    <property type="entry name" value="Galactose mutarotase-like"/>
    <property type="match status" value="1"/>
</dbReference>
<evidence type="ECO:0000256" key="11">
    <source>
        <dbReference type="PIRNR" id="PIRNR005096"/>
    </source>
</evidence>
<dbReference type="PANTHER" id="PTHR10091:SF0">
    <property type="entry name" value="GALACTOSE MUTAROTASE"/>
    <property type="match status" value="1"/>
</dbReference>
<dbReference type="CDD" id="cd09019">
    <property type="entry name" value="galactose_mutarotase_like"/>
    <property type="match status" value="1"/>
</dbReference>
<evidence type="ECO:0000256" key="4">
    <source>
        <dbReference type="ARBA" id="ARBA00006206"/>
    </source>
</evidence>
<dbReference type="PANTHER" id="PTHR10091">
    <property type="entry name" value="ALDOSE-1-EPIMERASE"/>
    <property type="match status" value="1"/>
</dbReference>
<dbReference type="GO" id="GO:0006006">
    <property type="term" value="P:glucose metabolic process"/>
    <property type="evidence" value="ECO:0007669"/>
    <property type="project" value="TreeGrafter"/>
</dbReference>
<evidence type="ECO:0000256" key="3">
    <source>
        <dbReference type="ARBA" id="ARBA00005028"/>
    </source>
</evidence>
<feature type="binding site" evidence="13">
    <location>
        <position position="231"/>
    </location>
    <ligand>
        <name>beta-D-galactose</name>
        <dbReference type="ChEBI" id="CHEBI:27667"/>
    </ligand>
</feature>
<keyword evidence="8" id="KW-0106">Calcium</keyword>
<comment type="similarity">
    <text evidence="4 11">Belongs to the aldose epimerase family.</text>
</comment>
<dbReference type="InterPro" id="IPR015443">
    <property type="entry name" value="Aldose_1-epimerase"/>
</dbReference>
<comment type="catalytic activity">
    <reaction evidence="1 11">
        <text>alpha-D-glucose = beta-D-glucose</text>
        <dbReference type="Rhea" id="RHEA:10264"/>
        <dbReference type="ChEBI" id="CHEBI:15903"/>
        <dbReference type="ChEBI" id="CHEBI:17925"/>
        <dbReference type="EC" id="5.1.3.3"/>
    </reaction>
</comment>
<dbReference type="PIRSF" id="PIRSF005096">
    <property type="entry name" value="GALM"/>
    <property type="match status" value="1"/>
</dbReference>
<gene>
    <name evidence="15" type="ORF">SAMN06265371_1029</name>
</gene>
<reference evidence="15 16" key="1">
    <citation type="submission" date="2017-06" db="EMBL/GenBank/DDBJ databases">
        <authorList>
            <person name="Kim H.J."/>
            <person name="Triplett B.A."/>
        </authorList>
    </citation>
    <scope>NUCLEOTIDE SEQUENCE [LARGE SCALE GENOMIC DNA]</scope>
    <source>
        <strain evidence="15 16">DSM 29150</strain>
    </source>
</reference>
<dbReference type="UniPathway" id="UPA00242"/>
<feature type="active site" description="Proton acceptor" evidence="12">
    <location>
        <position position="291"/>
    </location>
</feature>
<organism evidence="15 16">
    <name type="scientific">Lutibacter agarilyticus</name>
    <dbReference type="NCBI Taxonomy" id="1109740"/>
    <lineage>
        <taxon>Bacteria</taxon>
        <taxon>Pseudomonadati</taxon>
        <taxon>Bacteroidota</taxon>
        <taxon>Flavobacteriia</taxon>
        <taxon>Flavobacteriales</taxon>
        <taxon>Flavobacteriaceae</taxon>
        <taxon>Lutibacter</taxon>
    </lineage>
</organism>
<feature type="active site" description="Proton donor" evidence="12">
    <location>
        <position position="170"/>
    </location>
</feature>
<name>A0A238VS94_9FLAO</name>
<dbReference type="InterPro" id="IPR008183">
    <property type="entry name" value="Aldose_1/G6P_1-epimerase"/>
</dbReference>